<dbReference type="InterPro" id="IPR029044">
    <property type="entry name" value="Nucleotide-diphossugar_trans"/>
</dbReference>
<name>A0A7X6JY54_9RHOB</name>
<organism evidence="2 3">
    <name type="scientific">Roseicyclus persicicus</name>
    <dbReference type="NCBI Taxonomy" id="2650661"/>
    <lineage>
        <taxon>Bacteria</taxon>
        <taxon>Pseudomonadati</taxon>
        <taxon>Pseudomonadota</taxon>
        <taxon>Alphaproteobacteria</taxon>
        <taxon>Rhodobacterales</taxon>
        <taxon>Roseobacteraceae</taxon>
        <taxon>Roseicyclus</taxon>
    </lineage>
</organism>
<dbReference type="RefSeq" id="WP_168623838.1">
    <property type="nucleotide sequence ID" value="NZ_JAAZQQ010000004.1"/>
</dbReference>
<evidence type="ECO:0000313" key="2">
    <source>
        <dbReference type="EMBL" id="NKX45450.1"/>
    </source>
</evidence>
<dbReference type="Gene3D" id="1.25.40.10">
    <property type="entry name" value="Tetratricopeptide repeat domain"/>
    <property type="match status" value="1"/>
</dbReference>
<dbReference type="SUPFAM" id="SSF48452">
    <property type="entry name" value="TPR-like"/>
    <property type="match status" value="1"/>
</dbReference>
<proteinExistence type="predicted"/>
<dbReference type="AlphaFoldDB" id="A0A7X6JY54"/>
<dbReference type="EMBL" id="JAAZQQ010000004">
    <property type="protein sequence ID" value="NKX45450.1"/>
    <property type="molecule type" value="Genomic_DNA"/>
</dbReference>
<dbReference type="SUPFAM" id="SSF53448">
    <property type="entry name" value="Nucleotide-diphospho-sugar transferases"/>
    <property type="match status" value="1"/>
</dbReference>
<feature type="region of interest" description="Disordered" evidence="1">
    <location>
        <begin position="248"/>
        <end position="267"/>
    </location>
</feature>
<gene>
    <name evidence="2" type="ORF">HCU73_12715</name>
</gene>
<evidence type="ECO:0000256" key="1">
    <source>
        <dbReference type="SAM" id="MobiDB-lite"/>
    </source>
</evidence>
<sequence length="780" mass="80840">MAKDSGDEPDPGQVAGALRDLAAWLEGADGDAGWLAALRFGVAGGLAQAGEGALAEGAYRRLLQDNPSHLWAWVALIDLAMARGDAPAAAAAGRDGLERLPVVALLRRKTAEAVEAAEGPGPAVAVLTAAGEDALAPDDVPYAIGLHRAARSVTAASALCDRLLAERPADPLAHLARIEAALERGDAAAARAAAEAALPHQPDHPEILLRAAQAHRQAGDRAGAAQIARRAPPDTPFEAELQALRAGDGPDAAPAEAPPDPGTLLPDLDAALAEEGPDRAEALLRRVLAWPDLPWYLAFRLVERAWAQGAAALADRLSAAFDGAAWGAADRQAFAIEDALLRQGPLAALDWVRANPAPRRDTEAAERLGRVLLGAGTGALAARYLRACCRRWPGDAALFRLATEALIVSGRAAEVPALVAGAAAAVPAEHRLAGAVSAALAAGDIAEARALCDRAEAEAMGALPAVEMIEVQLLAGDRAAAEASFARLSPEDGPLVEALICRPRATRVGTLLNEARIVDAGGPDWTRADPADLRRLAREFFLPARALLDRHGAGGALPAAASDPVPEIIHLVWPGAAPRPDEAARLVAAWRGASRRELRAHDPGQAAAWLRDSQPPEVARAHALAPDAEQKADILRLALLLAEGGAAVSGDLWPAGPVDPLLDAGPGARLYRDGGGAISTELILAPPAHPVIRLALDMAVASCLARENDHRWFKTGPGLLTRALAASLDAGPDLQVGTLDEVRRVIHPCRISTGRAALPARDRSGSAYVSALGRLFAEAP</sequence>
<dbReference type="Gene3D" id="3.90.550.20">
    <property type="match status" value="1"/>
</dbReference>
<reference evidence="2 3" key="1">
    <citation type="submission" date="2020-04" db="EMBL/GenBank/DDBJ databases">
        <authorList>
            <person name="Yoon J."/>
        </authorList>
    </citation>
    <scope>NUCLEOTIDE SEQUENCE [LARGE SCALE GENOMIC DNA]</scope>
    <source>
        <strain evidence="2 3">KMU-115</strain>
    </source>
</reference>
<protein>
    <submittedName>
        <fullName evidence="2">Tetratricopeptide repeat protein</fullName>
    </submittedName>
</protein>
<dbReference type="Pfam" id="PF14559">
    <property type="entry name" value="TPR_19"/>
    <property type="match status" value="1"/>
</dbReference>
<dbReference type="InterPro" id="IPR011990">
    <property type="entry name" value="TPR-like_helical_dom_sf"/>
</dbReference>
<evidence type="ECO:0000313" key="3">
    <source>
        <dbReference type="Proteomes" id="UP000526408"/>
    </source>
</evidence>
<comment type="caution">
    <text evidence="2">The sequence shown here is derived from an EMBL/GenBank/DDBJ whole genome shotgun (WGS) entry which is preliminary data.</text>
</comment>
<accession>A0A7X6JY54</accession>
<keyword evidence="3" id="KW-1185">Reference proteome</keyword>
<dbReference type="Proteomes" id="UP000526408">
    <property type="component" value="Unassembled WGS sequence"/>
</dbReference>